<feature type="region of interest" description="Disordered" evidence="1">
    <location>
        <begin position="54"/>
        <end position="95"/>
    </location>
</feature>
<feature type="compositionally biased region" description="Basic and acidic residues" evidence="1">
    <location>
        <begin position="184"/>
        <end position="197"/>
    </location>
</feature>
<dbReference type="HOGENOM" id="CLU_498465_0_0_4"/>
<feature type="compositionally biased region" description="Basic and acidic residues" evidence="1">
    <location>
        <begin position="537"/>
        <end position="546"/>
    </location>
</feature>
<dbReference type="AlphaFoldDB" id="Q3JH06"/>
<feature type="compositionally biased region" description="Basic residues" evidence="1">
    <location>
        <begin position="507"/>
        <end position="520"/>
    </location>
</feature>
<dbReference type="EnsemblBacteria" id="ABA52709">
    <property type="protein sequence ID" value="ABA52709"/>
    <property type="gene ID" value="BURPS1710b_A1997"/>
</dbReference>
<reference evidence="2 3" key="1">
    <citation type="submission" date="2005-09" db="EMBL/GenBank/DDBJ databases">
        <authorList>
            <person name="Woods D.E."/>
            <person name="Nierman W.C."/>
        </authorList>
    </citation>
    <scope>NUCLEOTIDE SEQUENCE [LARGE SCALE GENOMIC DNA]</scope>
    <source>
        <strain evidence="2 3">1710b</strain>
    </source>
</reference>
<dbReference type="Proteomes" id="UP000002700">
    <property type="component" value="Chromosome II"/>
</dbReference>
<sequence>MRGSSGTTGCGRPPAERRGRASARGARRATGRVRRACRTAPLAPISRILPGRCRPSGLQRARRPAMTARRVRRHSTHADRVHARRRARAAQAVPARRLGSGEAAVDSDARYAICDTHRGIHDETAARRIDRARRPPRAGAGIGRSARRRRDGARAPRVARASEAARAARRFRSPARRRAVVARRRGDLHARHDDARGRLSARVSAGRSRLSARGRADRPPARHADIRAQFGARRGPVVALFLQPREGRAGAGSGRPGVRVVYRGAAWPDRRAAGRVPRRRASRGARAHAVRAAAAARLAAQPGAADRRRVARRGAESRAGLARRRVRSTGLIAARGRLGRRRFSAVGPRFSAPRFSMLGVRCSVLGTRYSVLDAQRSTLNARCPVPGARCPAPSAARRAKGRRGPAQPHAMRRTPYACSAKTAGERYPCVCGAPRIPPLAGGYRRTAATVAGMFRIDRLIRRSTPRRRRARGRGPGGFLRWRARPETANAGARRAGQPASVDIGTWTHRHIGTSARRRRPPPVAGAKARARRATSPRRQDFFTESE</sequence>
<feature type="compositionally biased region" description="Low complexity" evidence="1">
    <location>
        <begin position="198"/>
        <end position="213"/>
    </location>
</feature>
<feature type="region of interest" description="Disordered" evidence="1">
    <location>
        <begin position="135"/>
        <end position="222"/>
    </location>
</feature>
<evidence type="ECO:0000313" key="2">
    <source>
        <dbReference type="EMBL" id="ABA52709.1"/>
    </source>
</evidence>
<feature type="region of interest" description="Disordered" evidence="1">
    <location>
        <begin position="487"/>
        <end position="546"/>
    </location>
</feature>
<feature type="compositionally biased region" description="Low complexity" evidence="1">
    <location>
        <begin position="155"/>
        <end position="165"/>
    </location>
</feature>
<feature type="region of interest" description="Disordered" evidence="1">
    <location>
        <begin position="1"/>
        <end position="33"/>
    </location>
</feature>
<evidence type="ECO:0000256" key="1">
    <source>
        <dbReference type="SAM" id="MobiDB-lite"/>
    </source>
</evidence>
<feature type="region of interest" description="Disordered" evidence="1">
    <location>
        <begin position="391"/>
        <end position="414"/>
    </location>
</feature>
<protein>
    <submittedName>
        <fullName evidence="2">Uncharacterized protein</fullName>
    </submittedName>
</protein>
<accession>Q3JH06</accession>
<gene>
    <name evidence="2" type="ordered locus">BURPS1710b_A1997</name>
</gene>
<organism evidence="2 3">
    <name type="scientific">Burkholderia pseudomallei (strain 1710b)</name>
    <dbReference type="NCBI Taxonomy" id="320372"/>
    <lineage>
        <taxon>Bacteria</taxon>
        <taxon>Pseudomonadati</taxon>
        <taxon>Pseudomonadota</taxon>
        <taxon>Betaproteobacteria</taxon>
        <taxon>Burkholderiales</taxon>
        <taxon>Burkholderiaceae</taxon>
        <taxon>Burkholderia</taxon>
        <taxon>pseudomallei group</taxon>
    </lineage>
</organism>
<name>Q3JH06_BURP1</name>
<dbReference type="KEGG" id="bpm:BURPS1710b_A1997"/>
<proteinExistence type="predicted"/>
<feature type="compositionally biased region" description="Basic residues" evidence="1">
    <location>
        <begin position="167"/>
        <end position="183"/>
    </location>
</feature>
<dbReference type="EMBL" id="CP000125">
    <property type="protein sequence ID" value="ABA52709.1"/>
    <property type="molecule type" value="Genomic_DNA"/>
</dbReference>
<evidence type="ECO:0000313" key="3">
    <source>
        <dbReference type="Proteomes" id="UP000002700"/>
    </source>
</evidence>